<evidence type="ECO:0000313" key="3">
    <source>
        <dbReference type="Proteomes" id="UP001457282"/>
    </source>
</evidence>
<gene>
    <name evidence="2" type="ORF">M0R45_001001</name>
</gene>
<feature type="compositionally biased region" description="Polar residues" evidence="1">
    <location>
        <begin position="91"/>
        <end position="110"/>
    </location>
</feature>
<comment type="caution">
    <text evidence="2">The sequence shown here is derived from an EMBL/GenBank/DDBJ whole genome shotgun (WGS) entry which is preliminary data.</text>
</comment>
<keyword evidence="3" id="KW-1185">Reference proteome</keyword>
<accession>A0AAW1VMR7</accession>
<dbReference type="EMBL" id="JBEDUW010000211">
    <property type="protein sequence ID" value="KAK9903736.1"/>
    <property type="molecule type" value="Genomic_DNA"/>
</dbReference>
<dbReference type="AlphaFoldDB" id="A0AAW1VMR7"/>
<proteinExistence type="predicted"/>
<evidence type="ECO:0000313" key="2">
    <source>
        <dbReference type="EMBL" id="KAK9903736.1"/>
    </source>
</evidence>
<feature type="region of interest" description="Disordered" evidence="1">
    <location>
        <begin position="91"/>
        <end position="123"/>
    </location>
</feature>
<name>A0AAW1VMR7_RUBAR</name>
<dbReference type="Proteomes" id="UP001457282">
    <property type="component" value="Unassembled WGS sequence"/>
</dbReference>
<sequence length="141" mass="15354">MIHSARHSPGSCLLQLPDHPYGPFNFRSSVPNFVGHPVGNPTSRLLHLVGTSRPLDQFLSYPLHPHQALDHSPRPGHSLFRLLARALPQPTSFVRAQSESQSPLSTQTLTKPPESPAGLSRNLAEQGCITVQGYSALSSKH</sequence>
<organism evidence="2 3">
    <name type="scientific">Rubus argutus</name>
    <name type="common">Southern blackberry</name>
    <dbReference type="NCBI Taxonomy" id="59490"/>
    <lineage>
        <taxon>Eukaryota</taxon>
        <taxon>Viridiplantae</taxon>
        <taxon>Streptophyta</taxon>
        <taxon>Embryophyta</taxon>
        <taxon>Tracheophyta</taxon>
        <taxon>Spermatophyta</taxon>
        <taxon>Magnoliopsida</taxon>
        <taxon>eudicotyledons</taxon>
        <taxon>Gunneridae</taxon>
        <taxon>Pentapetalae</taxon>
        <taxon>rosids</taxon>
        <taxon>fabids</taxon>
        <taxon>Rosales</taxon>
        <taxon>Rosaceae</taxon>
        <taxon>Rosoideae</taxon>
        <taxon>Rosoideae incertae sedis</taxon>
        <taxon>Rubus</taxon>
    </lineage>
</organism>
<reference evidence="2 3" key="1">
    <citation type="journal article" date="2023" name="G3 (Bethesda)">
        <title>A chromosome-length genome assembly and annotation of blackberry (Rubus argutus, cv. 'Hillquist').</title>
        <authorList>
            <person name="Bruna T."/>
            <person name="Aryal R."/>
            <person name="Dudchenko O."/>
            <person name="Sargent D.J."/>
            <person name="Mead D."/>
            <person name="Buti M."/>
            <person name="Cavallini A."/>
            <person name="Hytonen T."/>
            <person name="Andres J."/>
            <person name="Pham M."/>
            <person name="Weisz D."/>
            <person name="Mascagni F."/>
            <person name="Usai G."/>
            <person name="Natali L."/>
            <person name="Bassil N."/>
            <person name="Fernandez G.E."/>
            <person name="Lomsadze A."/>
            <person name="Armour M."/>
            <person name="Olukolu B."/>
            <person name="Poorten T."/>
            <person name="Britton C."/>
            <person name="Davik J."/>
            <person name="Ashrafi H."/>
            <person name="Aiden E.L."/>
            <person name="Borodovsky M."/>
            <person name="Worthington M."/>
        </authorList>
    </citation>
    <scope>NUCLEOTIDE SEQUENCE [LARGE SCALE GENOMIC DNA]</scope>
    <source>
        <strain evidence="2">PI 553951</strain>
    </source>
</reference>
<evidence type="ECO:0000256" key="1">
    <source>
        <dbReference type="SAM" id="MobiDB-lite"/>
    </source>
</evidence>
<protein>
    <submittedName>
        <fullName evidence="2">Uncharacterized protein</fullName>
    </submittedName>
</protein>